<dbReference type="KEGG" id="bph:Bphy_4784"/>
<evidence type="ECO:0000259" key="3">
    <source>
        <dbReference type="PROSITE" id="PS50110"/>
    </source>
</evidence>
<feature type="domain" description="Response regulatory" evidence="3">
    <location>
        <begin position="3"/>
        <end position="117"/>
    </location>
</feature>
<keyword evidence="5" id="KW-1185">Reference proteome</keyword>
<evidence type="ECO:0000256" key="2">
    <source>
        <dbReference type="PROSITE-ProRule" id="PRU00169"/>
    </source>
</evidence>
<dbReference type="InterPro" id="IPR050595">
    <property type="entry name" value="Bact_response_regulator"/>
</dbReference>
<reference evidence="5" key="1">
    <citation type="journal article" date="2014" name="Stand. Genomic Sci.">
        <title>Complete genome sequence of Burkholderia phymatum STM815(T), a broad host range and efficient nitrogen-fixing symbiont of Mimosa species.</title>
        <authorList>
            <person name="Moulin L."/>
            <person name="Klonowska A."/>
            <person name="Caroline B."/>
            <person name="Booth K."/>
            <person name="Vriezen J.A."/>
            <person name="Melkonian R."/>
            <person name="James E.K."/>
            <person name="Young J.P."/>
            <person name="Bena G."/>
            <person name="Hauser L."/>
            <person name="Land M."/>
            <person name="Kyrpides N."/>
            <person name="Bruce D."/>
            <person name="Chain P."/>
            <person name="Copeland A."/>
            <person name="Pitluck S."/>
            <person name="Woyke T."/>
            <person name="Lizotte-Waniewski M."/>
            <person name="Bristow J."/>
            <person name="Riley M."/>
        </authorList>
    </citation>
    <scope>NUCLEOTIDE SEQUENCE [LARGE SCALE GENOMIC DNA]</scope>
    <source>
        <strain evidence="5">DSM 17167 / CIP 108236 / LMG 21445 / STM815</strain>
    </source>
</reference>
<dbReference type="Pfam" id="PF00072">
    <property type="entry name" value="Response_reg"/>
    <property type="match status" value="1"/>
</dbReference>
<dbReference type="SUPFAM" id="SSF52172">
    <property type="entry name" value="CheY-like"/>
    <property type="match status" value="1"/>
</dbReference>
<evidence type="ECO:0000313" key="5">
    <source>
        <dbReference type="Proteomes" id="UP000001192"/>
    </source>
</evidence>
<dbReference type="OrthoDB" id="9800897at2"/>
<dbReference type="STRING" id="391038.Bphy_4784"/>
<feature type="modified residue" description="4-aspartylphosphate" evidence="2">
    <location>
        <position position="52"/>
    </location>
</feature>
<dbReference type="AlphaFoldDB" id="B2JRX4"/>
<dbReference type="PANTHER" id="PTHR44591">
    <property type="entry name" value="STRESS RESPONSE REGULATOR PROTEIN 1"/>
    <property type="match status" value="1"/>
</dbReference>
<organism evidence="4 5">
    <name type="scientific">Paraburkholderia phymatum (strain DSM 17167 / CIP 108236 / LMG 21445 / STM815)</name>
    <name type="common">Burkholderia phymatum</name>
    <dbReference type="NCBI Taxonomy" id="391038"/>
    <lineage>
        <taxon>Bacteria</taxon>
        <taxon>Pseudomonadati</taxon>
        <taxon>Pseudomonadota</taxon>
        <taxon>Betaproteobacteria</taxon>
        <taxon>Burkholderiales</taxon>
        <taxon>Burkholderiaceae</taxon>
        <taxon>Paraburkholderia</taxon>
    </lineage>
</organism>
<evidence type="ECO:0000313" key="4">
    <source>
        <dbReference type="EMBL" id="ACC73893.1"/>
    </source>
</evidence>
<name>B2JRX4_PARP8</name>
<dbReference type="EMBL" id="CP001044">
    <property type="protein sequence ID" value="ACC73893.1"/>
    <property type="molecule type" value="Genomic_DNA"/>
</dbReference>
<dbReference type="PROSITE" id="PS50110">
    <property type="entry name" value="RESPONSE_REGULATORY"/>
    <property type="match status" value="1"/>
</dbReference>
<dbReference type="Gene3D" id="3.40.50.2300">
    <property type="match status" value="1"/>
</dbReference>
<proteinExistence type="predicted"/>
<dbReference type="InterPro" id="IPR001789">
    <property type="entry name" value="Sig_transdc_resp-reg_receiver"/>
</dbReference>
<dbReference type="HOGENOM" id="CLU_000445_69_17_4"/>
<dbReference type="GO" id="GO:0000160">
    <property type="term" value="P:phosphorelay signal transduction system"/>
    <property type="evidence" value="ECO:0007669"/>
    <property type="project" value="InterPro"/>
</dbReference>
<evidence type="ECO:0000256" key="1">
    <source>
        <dbReference type="ARBA" id="ARBA00022553"/>
    </source>
</evidence>
<dbReference type="Proteomes" id="UP000001192">
    <property type="component" value="Chromosome 2"/>
</dbReference>
<dbReference type="InterPro" id="IPR011006">
    <property type="entry name" value="CheY-like_superfamily"/>
</dbReference>
<protein>
    <submittedName>
        <fullName evidence="4">Response regulator receiver protein</fullName>
    </submittedName>
</protein>
<keyword evidence="1 2" id="KW-0597">Phosphoprotein</keyword>
<accession>B2JRX4</accession>
<sequence length="131" mass="14105">MNTLVVVDDESLVTDFLTFLLEGEGYTVHVAANGKEALEVIGRVRPMLVITDLMMPVMSGLELAKALRAHEAFARLPVILCSAAAHAVAQEERTLFSAILQKPQAPAALLSVVAQHARTAKDERATNSDEP</sequence>
<dbReference type="PANTHER" id="PTHR44591:SF3">
    <property type="entry name" value="RESPONSE REGULATORY DOMAIN-CONTAINING PROTEIN"/>
    <property type="match status" value="1"/>
</dbReference>
<dbReference type="CDD" id="cd17574">
    <property type="entry name" value="REC_OmpR"/>
    <property type="match status" value="1"/>
</dbReference>
<dbReference type="eggNOG" id="COG3437">
    <property type="taxonomic scope" value="Bacteria"/>
</dbReference>
<dbReference type="SMART" id="SM00448">
    <property type="entry name" value="REC"/>
    <property type="match status" value="1"/>
</dbReference>
<gene>
    <name evidence="4" type="ordered locus">Bphy_4784</name>
</gene>
<dbReference type="RefSeq" id="WP_012404062.1">
    <property type="nucleotide sequence ID" value="NC_010623.1"/>
</dbReference>